<reference evidence="3 4" key="1">
    <citation type="submission" date="2019-05" db="EMBL/GenBank/DDBJ databases">
        <authorList>
            <consortium name="Science for Life Laboratories"/>
        </authorList>
    </citation>
    <scope>NUCLEOTIDE SEQUENCE [LARGE SCALE GENOMIC DNA]</scope>
    <source>
        <strain evidence="3">Soil9</strain>
    </source>
</reference>
<dbReference type="EMBL" id="LR593886">
    <property type="protein sequence ID" value="VTS03423.1"/>
    <property type="molecule type" value="Genomic_DNA"/>
</dbReference>
<dbReference type="RefSeq" id="WP_162673023.1">
    <property type="nucleotide sequence ID" value="NZ_LR593886.1"/>
</dbReference>
<evidence type="ECO:0000256" key="1">
    <source>
        <dbReference type="SAM" id="MobiDB-lite"/>
    </source>
</evidence>
<evidence type="ECO:0000313" key="4">
    <source>
        <dbReference type="Proteomes" id="UP000464178"/>
    </source>
</evidence>
<evidence type="ECO:0000313" key="3">
    <source>
        <dbReference type="EMBL" id="VTS03423.1"/>
    </source>
</evidence>
<dbReference type="PROSITE" id="PS51257">
    <property type="entry name" value="PROKAR_LIPOPROTEIN"/>
    <property type="match status" value="1"/>
</dbReference>
<sequence>MFTRLRPARVRGVLLLAFALPVLAAGCGGDGRKSVYKVRGQVFAANKKPAVGAVVTFNPVTPDPKDPARPIARADEQGNYALTTYAEGDGAPAGDYIITITWPVPKKTPFEPEGGDQLVGKLAKPERSPHKFTVSKQPDQEVPVITLP</sequence>
<accession>A0A6P2DKF3</accession>
<name>A0A6P2DKF3_9BACT</name>
<keyword evidence="4" id="KW-1185">Reference proteome</keyword>
<dbReference type="Proteomes" id="UP000464178">
    <property type="component" value="Chromosome"/>
</dbReference>
<gene>
    <name evidence="3" type="ORF">SOIL9_71880</name>
</gene>
<proteinExistence type="predicted"/>
<keyword evidence="2" id="KW-0732">Signal</keyword>
<feature type="chain" id="PRO_5026658830" description="Carboxypeptidase regulatory-like domain-containing protein" evidence="2">
    <location>
        <begin position="25"/>
        <end position="148"/>
    </location>
</feature>
<evidence type="ECO:0008006" key="5">
    <source>
        <dbReference type="Google" id="ProtNLM"/>
    </source>
</evidence>
<dbReference type="AlphaFoldDB" id="A0A6P2DKF3"/>
<feature type="signal peptide" evidence="2">
    <location>
        <begin position="1"/>
        <end position="24"/>
    </location>
</feature>
<protein>
    <recommendedName>
        <fullName evidence="5">Carboxypeptidase regulatory-like domain-containing protein</fullName>
    </recommendedName>
</protein>
<organism evidence="3 4">
    <name type="scientific">Gemmata massiliana</name>
    <dbReference type="NCBI Taxonomy" id="1210884"/>
    <lineage>
        <taxon>Bacteria</taxon>
        <taxon>Pseudomonadati</taxon>
        <taxon>Planctomycetota</taxon>
        <taxon>Planctomycetia</taxon>
        <taxon>Gemmatales</taxon>
        <taxon>Gemmataceae</taxon>
        <taxon>Gemmata</taxon>
    </lineage>
</organism>
<dbReference type="KEGG" id="gms:SOIL9_71880"/>
<evidence type="ECO:0000256" key="2">
    <source>
        <dbReference type="SAM" id="SignalP"/>
    </source>
</evidence>
<feature type="region of interest" description="Disordered" evidence="1">
    <location>
        <begin position="108"/>
        <end position="148"/>
    </location>
</feature>